<dbReference type="Pfam" id="PF05199">
    <property type="entry name" value="GMC_oxred_C"/>
    <property type="match status" value="1"/>
</dbReference>
<comment type="caution">
    <text evidence="9">The sequence shown here is derived from an EMBL/GenBank/DDBJ whole genome shotgun (WGS) entry which is preliminary data.</text>
</comment>
<keyword evidence="4 5" id="KW-0274">FAD</keyword>
<dbReference type="GO" id="GO:0008812">
    <property type="term" value="F:choline dehydrogenase activity"/>
    <property type="evidence" value="ECO:0007669"/>
    <property type="project" value="UniProtKB-EC"/>
</dbReference>
<dbReference type="Proteomes" id="UP001139486">
    <property type="component" value="Unassembled WGS sequence"/>
</dbReference>
<dbReference type="PANTHER" id="PTHR11552:SF147">
    <property type="entry name" value="CHOLINE DEHYDROGENASE, MITOCHONDRIAL"/>
    <property type="match status" value="1"/>
</dbReference>
<evidence type="ECO:0000256" key="1">
    <source>
        <dbReference type="ARBA" id="ARBA00001974"/>
    </source>
</evidence>
<evidence type="ECO:0000256" key="6">
    <source>
        <dbReference type="RuleBase" id="RU003968"/>
    </source>
</evidence>
<dbReference type="InterPro" id="IPR000172">
    <property type="entry name" value="GMC_OxRdtase_N"/>
</dbReference>
<dbReference type="SUPFAM" id="SSF51905">
    <property type="entry name" value="FAD/NAD(P)-binding domain"/>
    <property type="match status" value="1"/>
</dbReference>
<comment type="cofactor">
    <cofactor evidence="1 5">
        <name>FAD</name>
        <dbReference type="ChEBI" id="CHEBI:57692"/>
    </cofactor>
</comment>
<evidence type="ECO:0000313" key="10">
    <source>
        <dbReference type="Proteomes" id="UP001139486"/>
    </source>
</evidence>
<evidence type="ECO:0000259" key="7">
    <source>
        <dbReference type="PROSITE" id="PS00623"/>
    </source>
</evidence>
<dbReference type="InterPro" id="IPR012132">
    <property type="entry name" value="GMC_OxRdtase"/>
</dbReference>
<feature type="domain" description="Glucose-methanol-choline oxidoreductase N-terminal" evidence="7">
    <location>
        <begin position="86"/>
        <end position="109"/>
    </location>
</feature>
<dbReference type="InterPro" id="IPR036188">
    <property type="entry name" value="FAD/NAD-bd_sf"/>
</dbReference>
<feature type="binding site" evidence="5">
    <location>
        <begin position="96"/>
        <end position="99"/>
    </location>
    <ligand>
        <name>FAD</name>
        <dbReference type="ChEBI" id="CHEBI:57692"/>
    </ligand>
</feature>
<dbReference type="Gene3D" id="3.30.560.10">
    <property type="entry name" value="Glucose Oxidase, domain 3"/>
    <property type="match status" value="1"/>
</dbReference>
<evidence type="ECO:0000259" key="8">
    <source>
        <dbReference type="PROSITE" id="PS00624"/>
    </source>
</evidence>
<dbReference type="InterPro" id="IPR007867">
    <property type="entry name" value="GMC_OxRtase_C"/>
</dbReference>
<keyword evidence="10" id="KW-1185">Reference proteome</keyword>
<accession>A0A9X2KRC7</accession>
<dbReference type="EC" id="1.1.99.1" evidence="9"/>
<name>A0A9X2KRC7_9SPHN</name>
<evidence type="ECO:0000256" key="4">
    <source>
        <dbReference type="ARBA" id="ARBA00022827"/>
    </source>
</evidence>
<gene>
    <name evidence="9" type="ORF">M9979_13550</name>
</gene>
<dbReference type="PANTHER" id="PTHR11552">
    <property type="entry name" value="GLUCOSE-METHANOL-CHOLINE GMC OXIDOREDUCTASE"/>
    <property type="match status" value="1"/>
</dbReference>
<dbReference type="RefSeq" id="WP_254289890.1">
    <property type="nucleotide sequence ID" value="NZ_JAMLDY010000017.1"/>
</dbReference>
<dbReference type="PROSITE" id="PS00623">
    <property type="entry name" value="GMC_OXRED_1"/>
    <property type="match status" value="1"/>
</dbReference>
<dbReference type="EMBL" id="JAMLDY010000017">
    <property type="protein sequence ID" value="MCP3735895.1"/>
    <property type="molecule type" value="Genomic_DNA"/>
</dbReference>
<organism evidence="9 10">
    <name type="scientific">Sphingomonas liriopis</name>
    <dbReference type="NCBI Taxonomy" id="2949094"/>
    <lineage>
        <taxon>Bacteria</taxon>
        <taxon>Pseudomonadati</taxon>
        <taxon>Pseudomonadota</taxon>
        <taxon>Alphaproteobacteria</taxon>
        <taxon>Sphingomonadales</taxon>
        <taxon>Sphingomonadaceae</taxon>
        <taxon>Sphingomonas</taxon>
    </lineage>
</organism>
<keyword evidence="3 6" id="KW-0285">Flavoprotein</keyword>
<dbReference type="PIRSF" id="PIRSF000137">
    <property type="entry name" value="Alcohol_oxidase"/>
    <property type="match status" value="1"/>
</dbReference>
<dbReference type="Gene3D" id="3.50.50.60">
    <property type="entry name" value="FAD/NAD(P)-binding domain"/>
    <property type="match status" value="1"/>
</dbReference>
<evidence type="ECO:0000256" key="2">
    <source>
        <dbReference type="ARBA" id="ARBA00010790"/>
    </source>
</evidence>
<evidence type="ECO:0000256" key="5">
    <source>
        <dbReference type="PIRSR" id="PIRSR000137-2"/>
    </source>
</evidence>
<feature type="binding site" evidence="5">
    <location>
        <position position="88"/>
    </location>
    <ligand>
        <name>FAD</name>
        <dbReference type="ChEBI" id="CHEBI:57692"/>
    </ligand>
</feature>
<dbReference type="AlphaFoldDB" id="A0A9X2KRC7"/>
<dbReference type="PROSITE" id="PS00624">
    <property type="entry name" value="GMC_OXRED_2"/>
    <property type="match status" value="1"/>
</dbReference>
<dbReference type="NCBIfam" id="NF002550">
    <property type="entry name" value="PRK02106.1"/>
    <property type="match status" value="1"/>
</dbReference>
<feature type="domain" description="Glucose-methanol-choline oxidoreductase N-terminal" evidence="8">
    <location>
        <begin position="259"/>
        <end position="273"/>
    </location>
</feature>
<evidence type="ECO:0000313" key="9">
    <source>
        <dbReference type="EMBL" id="MCP3735895.1"/>
    </source>
</evidence>
<sequence>MTDTTAGQYDFVIVGAGSAGCVLANRLSADPANRVLLIEAGGRDRSIFIHAPGGLLPIMYRGLFQWMHVSVPQKHADGRQVYTPRGRVLGGSSSINGMVYDRGARGDYDLWRQLGNEGWAYDDVLPYFRKLEDFRPGGDAGYHGNDGPVLVTRPGITHPLARAFADAAVAAGVPWNDDPNGTHREGVGPADVTASAGRRWSAARAYLKPARSRANLHVVTDAHVERVVIAQGRATGVAYRHRGASMTAHAAREVIVSAGAIHSPHILMLSGIGPAAHLGEHGISVQRDLPGVGQNYRDHVAVSVKQACTQPISMFNFFHPLVAAKAAANFVLFRRGPLANPPAETFAYLRTMPGAAEPDIKIHFAMALYEAMGRKLIMEHGYFAHVDLLHPESVGEIRLTGGKPGDPLAIDPNILSTPGDLARGRAAIRAVRDIFVQAPFDAVRGAELAPGADVRSDDELDTYLRQTAVSDIHTVGTCRMGHDAMAVVDPQLRVHGVAQLRVVDASVMPRVPSGNTNVPTMMVAEKAADMILA</sequence>
<reference evidence="9" key="1">
    <citation type="submission" date="2022-05" db="EMBL/GenBank/DDBJ databases">
        <title>Sphingomonas sp. strain RP10 Genome sequencing and assembly.</title>
        <authorList>
            <person name="Kim I."/>
        </authorList>
    </citation>
    <scope>NUCLEOTIDE SEQUENCE</scope>
    <source>
        <strain evidence="9">RP10</strain>
    </source>
</reference>
<comment type="similarity">
    <text evidence="2 6">Belongs to the GMC oxidoreductase family.</text>
</comment>
<keyword evidence="9" id="KW-0560">Oxidoreductase</keyword>
<dbReference type="SUPFAM" id="SSF54373">
    <property type="entry name" value="FAD-linked reductases, C-terminal domain"/>
    <property type="match status" value="1"/>
</dbReference>
<dbReference type="GO" id="GO:0050660">
    <property type="term" value="F:flavin adenine dinucleotide binding"/>
    <property type="evidence" value="ECO:0007669"/>
    <property type="project" value="InterPro"/>
</dbReference>
<proteinExistence type="inferred from homology"/>
<protein>
    <submittedName>
        <fullName evidence="9">Choline dehydrogenase</fullName>
        <ecNumber evidence="9">1.1.99.1</ecNumber>
    </submittedName>
</protein>
<dbReference type="Pfam" id="PF00732">
    <property type="entry name" value="GMC_oxred_N"/>
    <property type="match status" value="1"/>
</dbReference>
<evidence type="ECO:0000256" key="3">
    <source>
        <dbReference type="ARBA" id="ARBA00022630"/>
    </source>
</evidence>
<feature type="binding site" evidence="5">
    <location>
        <position position="224"/>
    </location>
    <ligand>
        <name>FAD</name>
        <dbReference type="ChEBI" id="CHEBI:57692"/>
    </ligand>
</feature>